<keyword evidence="16" id="KW-0675">Receptor</keyword>
<dbReference type="Gene3D" id="3.80.10.10">
    <property type="entry name" value="Ribonuclease Inhibitor"/>
    <property type="match status" value="1"/>
</dbReference>
<sequence length="429" mass="47961">MSLQSSKYLQYLNLSFNNLEGEVPNEGVFANITKQELQGNMRLCSKITSKWQLPSCHLSSSQGMSLVLKVTIAVAGFTFLIVLLGLAYILFYRKSKPVKVASSESFRAVHKRVSYEELSVATDKFNPTNFLGGGGFGSVFKGCLRDGTVVAVKVLNLEKHGASKSFFVECDALRSIRHRNLVKLITSCLSTDFNNTDFKALVYEFMPNGSLEEWLHPPENSSHGIQLDLSQRLNIAIDVASALDYLHNDCSTPIVHRDLKPSNVLLDQDMTARVGDFGLARLQDTEPSDCHQSTTFNLKGTIGYIAPEYGISGMTSTKADVFSFGVLLLELFTRKKPTDDMFTGEVSLPKWVSVMFPHRILDILDPELLNPISNGMASIRPKDEESWKFCIISLFEICLACTSESLEKRMNIRDVLPKLKKIRDNQFQC</sequence>
<evidence type="ECO:0000256" key="8">
    <source>
        <dbReference type="ARBA" id="ARBA00022692"/>
    </source>
</evidence>
<dbReference type="Pfam" id="PF07714">
    <property type="entry name" value="PK_Tyr_Ser-Thr"/>
    <property type="match status" value="1"/>
</dbReference>
<dbReference type="STRING" id="13333.W1NSZ8"/>
<dbReference type="InterPro" id="IPR051809">
    <property type="entry name" value="Plant_receptor-like_S/T_kinase"/>
</dbReference>
<dbReference type="InterPro" id="IPR011009">
    <property type="entry name" value="Kinase-like_dom_sf"/>
</dbReference>
<dbReference type="Gene3D" id="1.10.510.10">
    <property type="entry name" value="Transferase(Phosphotransferase) domain 1"/>
    <property type="match status" value="1"/>
</dbReference>
<evidence type="ECO:0000256" key="9">
    <source>
        <dbReference type="ARBA" id="ARBA00022729"/>
    </source>
</evidence>
<keyword evidence="5" id="KW-0597">Phosphoprotein</keyword>
<evidence type="ECO:0000256" key="19">
    <source>
        <dbReference type="ARBA" id="ARBA00048679"/>
    </source>
</evidence>
<dbReference type="PROSITE" id="PS00108">
    <property type="entry name" value="PROTEIN_KINASE_ST"/>
    <property type="match status" value="1"/>
</dbReference>
<protein>
    <recommendedName>
        <fullName evidence="2">non-specific serine/threonine protein kinase</fullName>
        <ecNumber evidence="2">2.7.11.1</ecNumber>
    </recommendedName>
</protein>
<dbReference type="OMA" id="FANINLC"/>
<feature type="binding site" evidence="20">
    <location>
        <position position="153"/>
    </location>
    <ligand>
        <name>ATP</name>
        <dbReference type="ChEBI" id="CHEBI:30616"/>
    </ligand>
</feature>
<dbReference type="FunFam" id="1.10.510.10:FF:000358">
    <property type="entry name" value="Putative leucine-rich repeat receptor-like serine/threonine-protein kinase"/>
    <property type="match status" value="1"/>
</dbReference>
<evidence type="ECO:0000256" key="21">
    <source>
        <dbReference type="RuleBase" id="RU000304"/>
    </source>
</evidence>
<dbReference type="CDD" id="cd14066">
    <property type="entry name" value="STKc_IRAK"/>
    <property type="match status" value="1"/>
</dbReference>
<dbReference type="FunFam" id="3.30.200.20:FF:000432">
    <property type="entry name" value="LRR receptor-like serine/threonine-protein kinase EFR"/>
    <property type="match status" value="1"/>
</dbReference>
<dbReference type="PANTHER" id="PTHR27008:SF499">
    <property type="entry name" value="OS06G0581500 PROTEIN"/>
    <property type="match status" value="1"/>
</dbReference>
<gene>
    <name evidence="24" type="ORF">AMTR_s00120p00057080</name>
</gene>
<evidence type="ECO:0000256" key="10">
    <source>
        <dbReference type="ARBA" id="ARBA00022737"/>
    </source>
</evidence>
<dbReference type="InterPro" id="IPR017441">
    <property type="entry name" value="Protein_kinase_ATP_BS"/>
</dbReference>
<evidence type="ECO:0000256" key="12">
    <source>
        <dbReference type="ARBA" id="ARBA00022777"/>
    </source>
</evidence>
<evidence type="ECO:0000259" key="23">
    <source>
        <dbReference type="PROSITE" id="PS50011"/>
    </source>
</evidence>
<evidence type="ECO:0000256" key="15">
    <source>
        <dbReference type="ARBA" id="ARBA00023136"/>
    </source>
</evidence>
<keyword evidence="14 22" id="KW-1133">Transmembrane helix</keyword>
<dbReference type="HOGENOM" id="CLU_000288_21_4_1"/>
<comment type="similarity">
    <text evidence="21">Belongs to the protein kinase superfamily.</text>
</comment>
<evidence type="ECO:0000256" key="6">
    <source>
        <dbReference type="ARBA" id="ARBA00022614"/>
    </source>
</evidence>
<evidence type="ECO:0000256" key="14">
    <source>
        <dbReference type="ARBA" id="ARBA00022989"/>
    </source>
</evidence>
<evidence type="ECO:0000256" key="5">
    <source>
        <dbReference type="ARBA" id="ARBA00022553"/>
    </source>
</evidence>
<keyword evidence="6" id="KW-0433">Leucine-rich repeat</keyword>
<dbReference type="InterPro" id="IPR000719">
    <property type="entry name" value="Prot_kinase_dom"/>
</dbReference>
<keyword evidence="7" id="KW-0808">Transferase</keyword>
<dbReference type="GO" id="GO:0005524">
    <property type="term" value="F:ATP binding"/>
    <property type="evidence" value="ECO:0007669"/>
    <property type="project" value="UniProtKB-UniRule"/>
</dbReference>
<evidence type="ECO:0000256" key="1">
    <source>
        <dbReference type="ARBA" id="ARBA00004162"/>
    </source>
</evidence>
<dbReference type="EMBL" id="KI395590">
    <property type="protein sequence ID" value="ERM98020.1"/>
    <property type="molecule type" value="Genomic_DNA"/>
</dbReference>
<dbReference type="Gene3D" id="3.30.200.20">
    <property type="entry name" value="Phosphorylase Kinase, domain 1"/>
    <property type="match status" value="1"/>
</dbReference>
<evidence type="ECO:0000256" key="17">
    <source>
        <dbReference type="ARBA" id="ARBA00023180"/>
    </source>
</evidence>
<keyword evidence="4 21" id="KW-0723">Serine/threonine-protein kinase</keyword>
<dbReference type="SMART" id="SM00220">
    <property type="entry name" value="S_TKc"/>
    <property type="match status" value="1"/>
</dbReference>
<dbReference type="Gramene" id="ERM98020">
    <property type="protein sequence ID" value="ERM98020"/>
    <property type="gene ID" value="AMTR_s00120p00057080"/>
</dbReference>
<keyword evidence="15 22" id="KW-0472">Membrane</keyword>
<keyword evidence="10" id="KW-0677">Repeat</keyword>
<evidence type="ECO:0000256" key="20">
    <source>
        <dbReference type="PROSITE-ProRule" id="PRU10141"/>
    </source>
</evidence>
<keyword evidence="17" id="KW-0325">Glycoprotein</keyword>
<dbReference type="GO" id="GO:0004674">
    <property type="term" value="F:protein serine/threonine kinase activity"/>
    <property type="evidence" value="ECO:0007669"/>
    <property type="project" value="UniProtKB-KW"/>
</dbReference>
<dbReference type="Proteomes" id="UP000017836">
    <property type="component" value="Unassembled WGS sequence"/>
</dbReference>
<comment type="catalytic activity">
    <reaction evidence="19">
        <text>L-seryl-[protein] + ATP = O-phospho-L-seryl-[protein] + ADP + H(+)</text>
        <dbReference type="Rhea" id="RHEA:17989"/>
        <dbReference type="Rhea" id="RHEA-COMP:9863"/>
        <dbReference type="Rhea" id="RHEA-COMP:11604"/>
        <dbReference type="ChEBI" id="CHEBI:15378"/>
        <dbReference type="ChEBI" id="CHEBI:29999"/>
        <dbReference type="ChEBI" id="CHEBI:30616"/>
        <dbReference type="ChEBI" id="CHEBI:83421"/>
        <dbReference type="ChEBI" id="CHEBI:456216"/>
        <dbReference type="EC" id="2.7.11.1"/>
    </reaction>
</comment>
<dbReference type="GO" id="GO:0005886">
    <property type="term" value="C:plasma membrane"/>
    <property type="evidence" value="ECO:0007669"/>
    <property type="project" value="UniProtKB-SubCell"/>
</dbReference>
<evidence type="ECO:0000256" key="7">
    <source>
        <dbReference type="ARBA" id="ARBA00022679"/>
    </source>
</evidence>
<feature type="domain" description="Protein kinase" evidence="23">
    <location>
        <begin position="125"/>
        <end position="428"/>
    </location>
</feature>
<keyword evidence="11 20" id="KW-0547">Nucleotide-binding</keyword>
<keyword evidence="9" id="KW-0732">Signal</keyword>
<evidence type="ECO:0000256" key="13">
    <source>
        <dbReference type="ARBA" id="ARBA00022840"/>
    </source>
</evidence>
<evidence type="ECO:0000313" key="24">
    <source>
        <dbReference type="EMBL" id="ERM98020.1"/>
    </source>
</evidence>
<proteinExistence type="inferred from homology"/>
<dbReference type="PROSITE" id="PS00107">
    <property type="entry name" value="PROTEIN_KINASE_ATP"/>
    <property type="match status" value="1"/>
</dbReference>
<feature type="transmembrane region" description="Helical" evidence="22">
    <location>
        <begin position="70"/>
        <end position="91"/>
    </location>
</feature>
<dbReference type="eggNOG" id="ENOG502R8ZZ">
    <property type="taxonomic scope" value="Eukaryota"/>
</dbReference>
<comment type="catalytic activity">
    <reaction evidence="18">
        <text>L-threonyl-[protein] + ATP = O-phospho-L-threonyl-[protein] + ADP + H(+)</text>
        <dbReference type="Rhea" id="RHEA:46608"/>
        <dbReference type="Rhea" id="RHEA-COMP:11060"/>
        <dbReference type="Rhea" id="RHEA-COMP:11605"/>
        <dbReference type="ChEBI" id="CHEBI:15378"/>
        <dbReference type="ChEBI" id="CHEBI:30013"/>
        <dbReference type="ChEBI" id="CHEBI:30616"/>
        <dbReference type="ChEBI" id="CHEBI:61977"/>
        <dbReference type="ChEBI" id="CHEBI:456216"/>
        <dbReference type="EC" id="2.7.11.1"/>
    </reaction>
</comment>
<accession>W1NSZ8</accession>
<dbReference type="SUPFAM" id="SSF56112">
    <property type="entry name" value="Protein kinase-like (PK-like)"/>
    <property type="match status" value="1"/>
</dbReference>
<organism evidence="24 25">
    <name type="scientific">Amborella trichopoda</name>
    <dbReference type="NCBI Taxonomy" id="13333"/>
    <lineage>
        <taxon>Eukaryota</taxon>
        <taxon>Viridiplantae</taxon>
        <taxon>Streptophyta</taxon>
        <taxon>Embryophyta</taxon>
        <taxon>Tracheophyta</taxon>
        <taxon>Spermatophyta</taxon>
        <taxon>Magnoliopsida</taxon>
        <taxon>Amborellales</taxon>
        <taxon>Amborellaceae</taxon>
        <taxon>Amborella</taxon>
    </lineage>
</organism>
<evidence type="ECO:0000256" key="3">
    <source>
        <dbReference type="ARBA" id="ARBA00022475"/>
    </source>
</evidence>
<name>W1NSZ8_AMBTC</name>
<evidence type="ECO:0000256" key="11">
    <source>
        <dbReference type="ARBA" id="ARBA00022741"/>
    </source>
</evidence>
<dbReference type="InterPro" id="IPR008271">
    <property type="entry name" value="Ser/Thr_kinase_AS"/>
</dbReference>
<evidence type="ECO:0000313" key="25">
    <source>
        <dbReference type="Proteomes" id="UP000017836"/>
    </source>
</evidence>
<keyword evidence="25" id="KW-1185">Reference proteome</keyword>
<keyword evidence="12" id="KW-0418">Kinase</keyword>
<evidence type="ECO:0000256" key="16">
    <source>
        <dbReference type="ARBA" id="ARBA00023170"/>
    </source>
</evidence>
<evidence type="ECO:0000256" key="18">
    <source>
        <dbReference type="ARBA" id="ARBA00047899"/>
    </source>
</evidence>
<dbReference type="InterPro" id="IPR001245">
    <property type="entry name" value="Ser-Thr/Tyr_kinase_cat_dom"/>
</dbReference>
<dbReference type="PROSITE" id="PS50011">
    <property type="entry name" value="PROTEIN_KINASE_DOM"/>
    <property type="match status" value="1"/>
</dbReference>
<keyword evidence="13 20" id="KW-0067">ATP-binding</keyword>
<dbReference type="EC" id="2.7.11.1" evidence="2"/>
<evidence type="ECO:0000256" key="2">
    <source>
        <dbReference type="ARBA" id="ARBA00012513"/>
    </source>
</evidence>
<dbReference type="InterPro" id="IPR032675">
    <property type="entry name" value="LRR_dom_sf"/>
</dbReference>
<comment type="subcellular location">
    <subcellularLocation>
        <location evidence="1">Cell membrane</location>
        <topology evidence="1">Single-pass membrane protein</topology>
    </subcellularLocation>
</comment>
<dbReference type="AlphaFoldDB" id="W1NSZ8"/>
<keyword evidence="8 22" id="KW-0812">Transmembrane</keyword>
<evidence type="ECO:0000256" key="4">
    <source>
        <dbReference type="ARBA" id="ARBA00022527"/>
    </source>
</evidence>
<dbReference type="PANTHER" id="PTHR27008">
    <property type="entry name" value="OS04G0122200 PROTEIN"/>
    <property type="match status" value="1"/>
</dbReference>
<evidence type="ECO:0000256" key="22">
    <source>
        <dbReference type="SAM" id="Phobius"/>
    </source>
</evidence>
<reference evidence="25" key="1">
    <citation type="journal article" date="2013" name="Science">
        <title>The Amborella genome and the evolution of flowering plants.</title>
        <authorList>
            <consortium name="Amborella Genome Project"/>
        </authorList>
    </citation>
    <scope>NUCLEOTIDE SEQUENCE [LARGE SCALE GENOMIC DNA]</scope>
</reference>
<keyword evidence="3" id="KW-1003">Cell membrane</keyword>